<evidence type="ECO:0000313" key="3">
    <source>
        <dbReference type="Proteomes" id="UP000466396"/>
    </source>
</evidence>
<name>A0A7I7NHA3_9MYCO</name>
<organism evidence="2 3">
    <name type="scientific">Mycobacterium lacus</name>
    <dbReference type="NCBI Taxonomy" id="169765"/>
    <lineage>
        <taxon>Bacteria</taxon>
        <taxon>Bacillati</taxon>
        <taxon>Actinomycetota</taxon>
        <taxon>Actinomycetes</taxon>
        <taxon>Mycobacteriales</taxon>
        <taxon>Mycobacteriaceae</taxon>
        <taxon>Mycobacterium</taxon>
    </lineage>
</organism>
<gene>
    <name evidence="2" type="ORF">MLAC_01710</name>
</gene>
<dbReference type="EMBL" id="AP022581">
    <property type="protein sequence ID" value="BBX94877.1"/>
    <property type="molecule type" value="Genomic_DNA"/>
</dbReference>
<evidence type="ECO:0000313" key="2">
    <source>
        <dbReference type="EMBL" id="BBX94877.1"/>
    </source>
</evidence>
<sequence length="79" mass="8851">MGVAVHVFEAGLMHVPMIVLGPVVVAVRVLVLDVVVLVRGMRMCVRHVTMVVLVRVRFVMGVLIGHRRHSFVRNVLCLR</sequence>
<keyword evidence="3" id="KW-1185">Reference proteome</keyword>
<reference evidence="2 3" key="1">
    <citation type="journal article" date="2019" name="Emerg. Microbes Infect.">
        <title>Comprehensive subspecies identification of 175 nontuberculous mycobacteria species based on 7547 genomic profiles.</title>
        <authorList>
            <person name="Matsumoto Y."/>
            <person name="Kinjo T."/>
            <person name="Motooka D."/>
            <person name="Nabeya D."/>
            <person name="Jung N."/>
            <person name="Uechi K."/>
            <person name="Horii T."/>
            <person name="Iida T."/>
            <person name="Fujita J."/>
            <person name="Nakamura S."/>
        </authorList>
    </citation>
    <scope>NUCLEOTIDE SEQUENCE [LARGE SCALE GENOMIC DNA]</scope>
    <source>
        <strain evidence="2 3">JCM 15657</strain>
    </source>
</reference>
<accession>A0A7I7NHA3</accession>
<dbReference type="Proteomes" id="UP000466396">
    <property type="component" value="Chromosome"/>
</dbReference>
<keyword evidence="1" id="KW-1133">Transmembrane helix</keyword>
<dbReference type="KEGG" id="mlj:MLAC_01710"/>
<keyword evidence="1" id="KW-0812">Transmembrane</keyword>
<feature type="transmembrane region" description="Helical" evidence="1">
    <location>
        <begin position="12"/>
        <end position="36"/>
    </location>
</feature>
<dbReference type="AlphaFoldDB" id="A0A7I7NHA3"/>
<keyword evidence="1" id="KW-0472">Membrane</keyword>
<protein>
    <submittedName>
        <fullName evidence="2">Uncharacterized protein</fullName>
    </submittedName>
</protein>
<proteinExistence type="predicted"/>
<evidence type="ECO:0000256" key="1">
    <source>
        <dbReference type="SAM" id="Phobius"/>
    </source>
</evidence>